<dbReference type="Gene3D" id="6.10.140.140">
    <property type="match status" value="1"/>
</dbReference>
<dbReference type="Pfam" id="PF01352">
    <property type="entry name" value="KRAB"/>
    <property type="match status" value="1"/>
</dbReference>
<dbReference type="Ensembl" id="ENSMMST00000012289.1">
    <property type="protein sequence ID" value="ENSMMSP00000011128.1"/>
    <property type="gene ID" value="ENSMMSG00000008510.1"/>
</dbReference>
<reference evidence="2" key="2">
    <citation type="submission" date="2025-09" db="UniProtKB">
        <authorList>
            <consortium name="Ensembl"/>
        </authorList>
    </citation>
    <scope>IDENTIFICATION</scope>
</reference>
<dbReference type="GeneTree" id="ENSGT00940000161925"/>
<dbReference type="PANTHER" id="PTHR23232:SF142">
    <property type="entry name" value="GASTRULA ZINC FINGER PROTEIN XLCGF57.1-LIKE-RELATED"/>
    <property type="match status" value="1"/>
</dbReference>
<dbReference type="SUPFAM" id="SSF109640">
    <property type="entry name" value="KRAB domain (Kruppel-associated box)"/>
    <property type="match status" value="1"/>
</dbReference>
<dbReference type="SMART" id="SM00349">
    <property type="entry name" value="KRAB"/>
    <property type="match status" value="1"/>
</dbReference>
<feature type="domain" description="KRAB" evidence="1">
    <location>
        <begin position="8"/>
        <end position="79"/>
    </location>
</feature>
<dbReference type="CDD" id="cd07765">
    <property type="entry name" value="KRAB_A-box"/>
    <property type="match status" value="1"/>
</dbReference>
<dbReference type="Proteomes" id="UP000694544">
    <property type="component" value="Unplaced"/>
</dbReference>
<evidence type="ECO:0000259" key="1">
    <source>
        <dbReference type="PROSITE" id="PS50805"/>
    </source>
</evidence>
<dbReference type="PANTHER" id="PTHR23232">
    <property type="entry name" value="KRAB DOMAIN C2H2 ZINC FINGER"/>
    <property type="match status" value="1"/>
</dbReference>
<dbReference type="GO" id="GO:0006355">
    <property type="term" value="P:regulation of DNA-templated transcription"/>
    <property type="evidence" value="ECO:0007669"/>
    <property type="project" value="InterPro"/>
</dbReference>
<evidence type="ECO:0000313" key="2">
    <source>
        <dbReference type="Ensembl" id="ENSMMSP00000011128.1"/>
    </source>
</evidence>
<protein>
    <recommendedName>
        <fullName evidence="1">KRAB domain-containing protein</fullName>
    </recommendedName>
</protein>
<dbReference type="InterPro" id="IPR001909">
    <property type="entry name" value="KRAB"/>
</dbReference>
<evidence type="ECO:0000313" key="3">
    <source>
        <dbReference type="Proteomes" id="UP000694544"/>
    </source>
</evidence>
<reference evidence="2" key="1">
    <citation type="submission" date="2025-08" db="UniProtKB">
        <authorList>
            <consortium name="Ensembl"/>
        </authorList>
    </citation>
    <scope>IDENTIFICATION</scope>
</reference>
<organism evidence="2 3">
    <name type="scientific">Moschus moschiferus</name>
    <name type="common">Siberian musk deer</name>
    <name type="synonym">Moschus sibiricus</name>
    <dbReference type="NCBI Taxonomy" id="68415"/>
    <lineage>
        <taxon>Eukaryota</taxon>
        <taxon>Metazoa</taxon>
        <taxon>Chordata</taxon>
        <taxon>Craniata</taxon>
        <taxon>Vertebrata</taxon>
        <taxon>Euteleostomi</taxon>
        <taxon>Mammalia</taxon>
        <taxon>Eutheria</taxon>
        <taxon>Laurasiatheria</taxon>
        <taxon>Artiodactyla</taxon>
        <taxon>Ruminantia</taxon>
        <taxon>Pecora</taxon>
        <taxon>Moschidae</taxon>
        <taxon>Moschus</taxon>
    </lineage>
</organism>
<sequence>MLCLRDLVTFGDVAVDFSQEEWEWLNLAQSSLYRTVMLDNYRSLVSLGVSVSKLDVISLLEQGKEGVCPDWEYAFKNKEFPSKQVEVHNAPNSLKDPCPPIPCPSLHFRVPFHVTVSFLVYLSKFRIHTAATTRSGFQFLLFHFLAL</sequence>
<dbReference type="PROSITE" id="PS50805">
    <property type="entry name" value="KRAB"/>
    <property type="match status" value="1"/>
</dbReference>
<accession>A0A8C6D7U3</accession>
<proteinExistence type="predicted"/>
<dbReference type="InterPro" id="IPR050169">
    <property type="entry name" value="Krueppel_C2H2_ZnF"/>
</dbReference>
<dbReference type="InterPro" id="IPR036051">
    <property type="entry name" value="KRAB_dom_sf"/>
</dbReference>
<dbReference type="AlphaFoldDB" id="A0A8C6D7U3"/>
<name>A0A8C6D7U3_MOSMO</name>
<keyword evidence="3" id="KW-1185">Reference proteome</keyword>